<dbReference type="PANTHER" id="PTHR11963">
    <property type="entry name" value="LEUCINE AMINOPEPTIDASE-RELATED"/>
    <property type="match status" value="1"/>
</dbReference>
<dbReference type="InterPro" id="IPR011356">
    <property type="entry name" value="Leucine_aapep/pepB"/>
</dbReference>
<reference evidence="6 7" key="1">
    <citation type="submission" date="2024-08" db="EMBL/GenBank/DDBJ databases">
        <authorList>
            <person name="Cucini C."/>
            <person name="Frati F."/>
        </authorList>
    </citation>
    <scope>NUCLEOTIDE SEQUENCE [LARGE SCALE GENOMIC DNA]</scope>
</reference>
<dbReference type="EMBL" id="CAXLJM020000051">
    <property type="protein sequence ID" value="CAL8115434.1"/>
    <property type="molecule type" value="Genomic_DNA"/>
</dbReference>
<evidence type="ECO:0000256" key="2">
    <source>
        <dbReference type="ARBA" id="ARBA00022438"/>
    </source>
</evidence>
<keyword evidence="2" id="KW-0031">Aminopeptidase</keyword>
<keyword evidence="4" id="KW-0378">Hydrolase</keyword>
<protein>
    <recommendedName>
        <fullName evidence="5">Cytosol aminopeptidase domain-containing protein</fullName>
    </recommendedName>
</protein>
<dbReference type="CDD" id="cd00433">
    <property type="entry name" value="Peptidase_M17"/>
    <property type="match status" value="1"/>
</dbReference>
<keyword evidence="3" id="KW-0645">Protease</keyword>
<sequence>MSNFPASLSVSLPELVATTSNLKTGGPNSKFDALVVVSPNTRGGSLNGTPIESSLLKLQEINSSLGKEGCVTFCDNVPGSRLIYAPTGSIDADYDDVRSYAEATKKGVQRAIAAGAKAPLLLVEESSKYPNARLVSVLGALEQIYEPLQYRQEVQNKGSKVTTIGLYGQNEAETQKILTLARELSNGLLVARDIGGGDPEAMAPPRVANYVQEIFRDSCVSVKVINDKAELEKGFPLFAAVNRAAHEIERHRGCVIILTYDGEKVNDDKRNIYLIGKGITYDTGGADIKAGGIMAGMSRDKCGAAAVAGFFQVLKTLKPKNIRFVGLLCVARNSVGENCYVSDEVITSRAGLRIRIGNTDAEGRMVMTDPLCWAKEDALKYKNTHLMTIATLTGHACLAVGPYTAIVDNGPARNENFSLKIQKVGEGIGDMIDLSSLRREDLKFIKSTGVGEDLLQCNNAASSRTPRGHQFPAAFMMVAAGIDKYGSDSATPLKYTHFDIAGAAGELPDTPTGVPILALSRYFFGDQFAF</sequence>
<evidence type="ECO:0000256" key="3">
    <source>
        <dbReference type="ARBA" id="ARBA00022670"/>
    </source>
</evidence>
<dbReference type="PANTHER" id="PTHR11963:SF48">
    <property type="entry name" value="DIPEPTIDASE B, ISOFORM A"/>
    <property type="match status" value="1"/>
</dbReference>
<evidence type="ECO:0000313" key="7">
    <source>
        <dbReference type="Proteomes" id="UP001642540"/>
    </source>
</evidence>
<organism evidence="6 7">
    <name type="scientific">Orchesella dallaii</name>
    <dbReference type="NCBI Taxonomy" id="48710"/>
    <lineage>
        <taxon>Eukaryota</taxon>
        <taxon>Metazoa</taxon>
        <taxon>Ecdysozoa</taxon>
        <taxon>Arthropoda</taxon>
        <taxon>Hexapoda</taxon>
        <taxon>Collembola</taxon>
        <taxon>Entomobryomorpha</taxon>
        <taxon>Entomobryoidea</taxon>
        <taxon>Orchesellidae</taxon>
        <taxon>Orchesellinae</taxon>
        <taxon>Orchesella</taxon>
    </lineage>
</organism>
<dbReference type="Proteomes" id="UP001642540">
    <property type="component" value="Unassembled WGS sequence"/>
</dbReference>
<gene>
    <name evidence="6" type="ORF">ODALV1_LOCUS16853</name>
</gene>
<keyword evidence="7" id="KW-1185">Reference proteome</keyword>
<comment type="similarity">
    <text evidence="1">Belongs to the peptidase M17 family.</text>
</comment>
<dbReference type="InterPro" id="IPR000819">
    <property type="entry name" value="Peptidase_M17_C"/>
</dbReference>
<comment type="caution">
    <text evidence="6">The sequence shown here is derived from an EMBL/GenBank/DDBJ whole genome shotgun (WGS) entry which is preliminary data.</text>
</comment>
<accession>A0ABP1QZP0</accession>
<proteinExistence type="inferred from homology"/>
<dbReference type="PRINTS" id="PR00481">
    <property type="entry name" value="LAMNOPPTDASE"/>
</dbReference>
<dbReference type="Pfam" id="PF00883">
    <property type="entry name" value="Peptidase_M17"/>
    <property type="match status" value="1"/>
</dbReference>
<evidence type="ECO:0000256" key="1">
    <source>
        <dbReference type="ARBA" id="ARBA00009528"/>
    </source>
</evidence>
<name>A0ABP1QZP0_9HEXA</name>
<evidence type="ECO:0000259" key="5">
    <source>
        <dbReference type="PROSITE" id="PS00631"/>
    </source>
</evidence>
<feature type="domain" description="Cytosol aminopeptidase" evidence="5">
    <location>
        <begin position="358"/>
        <end position="365"/>
    </location>
</feature>
<dbReference type="Gene3D" id="3.40.630.10">
    <property type="entry name" value="Zn peptidases"/>
    <property type="match status" value="1"/>
</dbReference>
<evidence type="ECO:0000256" key="4">
    <source>
        <dbReference type="ARBA" id="ARBA00022801"/>
    </source>
</evidence>
<dbReference type="SUPFAM" id="SSF53187">
    <property type="entry name" value="Zn-dependent exopeptidases"/>
    <property type="match status" value="1"/>
</dbReference>
<dbReference type="PROSITE" id="PS00631">
    <property type="entry name" value="CYTOSOL_AP"/>
    <property type="match status" value="1"/>
</dbReference>
<evidence type="ECO:0000313" key="6">
    <source>
        <dbReference type="EMBL" id="CAL8115434.1"/>
    </source>
</evidence>